<evidence type="ECO:0000256" key="7">
    <source>
        <dbReference type="SAM" id="Phobius"/>
    </source>
</evidence>
<keyword evidence="5 7" id="KW-1133">Transmembrane helix</keyword>
<sequence length="177" mass="19123">MTDAIDQATHRSAADAVARFIARADVLLGRFPAALVQLVLRFTVALPFWRSGLTKWDGFLELSDGAVFLFQEEFRLHILGSTYPFPFPTAVAFVAGCVEIVLPILLVLGLGTRFAALGLLVMTGVIQLTVPDGWATYHLPWAAMLLALVAYGAGKVSLDHWIGARRMKAAADRSGPA</sequence>
<dbReference type="Pfam" id="PF07681">
    <property type="entry name" value="DoxX"/>
    <property type="match status" value="1"/>
</dbReference>
<dbReference type="PANTHER" id="PTHR33452:SF1">
    <property type="entry name" value="INNER MEMBRANE PROTEIN YPHA-RELATED"/>
    <property type="match status" value="1"/>
</dbReference>
<dbReference type="RefSeq" id="WP_283739929.1">
    <property type="nucleotide sequence ID" value="NZ_JASJEV010000003.1"/>
</dbReference>
<feature type="transmembrane region" description="Helical" evidence="7">
    <location>
        <begin position="27"/>
        <end position="49"/>
    </location>
</feature>
<evidence type="ECO:0000256" key="5">
    <source>
        <dbReference type="ARBA" id="ARBA00022989"/>
    </source>
</evidence>
<feature type="transmembrane region" description="Helical" evidence="7">
    <location>
        <begin position="137"/>
        <end position="158"/>
    </location>
</feature>
<evidence type="ECO:0000256" key="3">
    <source>
        <dbReference type="ARBA" id="ARBA00022475"/>
    </source>
</evidence>
<feature type="transmembrane region" description="Helical" evidence="7">
    <location>
        <begin position="114"/>
        <end position="131"/>
    </location>
</feature>
<dbReference type="InterPro" id="IPR051907">
    <property type="entry name" value="DoxX-like_oxidoreductase"/>
</dbReference>
<dbReference type="Proteomes" id="UP001321492">
    <property type="component" value="Unassembled WGS sequence"/>
</dbReference>
<dbReference type="InterPro" id="IPR032808">
    <property type="entry name" value="DoxX"/>
</dbReference>
<evidence type="ECO:0000256" key="4">
    <source>
        <dbReference type="ARBA" id="ARBA00022692"/>
    </source>
</evidence>
<keyword evidence="3" id="KW-1003">Cell membrane</keyword>
<comment type="caution">
    <text evidence="8">The sequence shown here is derived from an EMBL/GenBank/DDBJ whole genome shotgun (WGS) entry which is preliminary data.</text>
</comment>
<evidence type="ECO:0000313" key="9">
    <source>
        <dbReference type="Proteomes" id="UP001321492"/>
    </source>
</evidence>
<dbReference type="EMBL" id="JASJEV010000003">
    <property type="protein sequence ID" value="MDJ1157938.1"/>
    <property type="molecule type" value="Genomic_DNA"/>
</dbReference>
<comment type="subcellular location">
    <subcellularLocation>
        <location evidence="1">Cell membrane</location>
        <topology evidence="1">Multi-pass membrane protein</topology>
    </subcellularLocation>
</comment>
<accession>A0ABT7AEY4</accession>
<evidence type="ECO:0000256" key="1">
    <source>
        <dbReference type="ARBA" id="ARBA00004651"/>
    </source>
</evidence>
<comment type="similarity">
    <text evidence="2">Belongs to the DoxX family.</text>
</comment>
<reference evidence="8 9" key="1">
    <citation type="submission" date="2023-05" db="EMBL/GenBank/DDBJ databases">
        <title>Chelatococcus sp. nov., a moderately thermophilic bacterium isolated from hot spring microbial mat.</title>
        <authorList>
            <person name="Hu C.-J."/>
            <person name="Li W.-J."/>
        </authorList>
    </citation>
    <scope>NUCLEOTIDE SEQUENCE [LARGE SCALE GENOMIC DNA]</scope>
    <source>
        <strain evidence="8 9">SYSU G07232</strain>
    </source>
</reference>
<protein>
    <submittedName>
        <fullName evidence="8">DoxX family protein</fullName>
    </submittedName>
</protein>
<proteinExistence type="inferred from homology"/>
<organism evidence="8 9">
    <name type="scientific">Chelatococcus albus</name>
    <dbReference type="NCBI Taxonomy" id="3047466"/>
    <lineage>
        <taxon>Bacteria</taxon>
        <taxon>Pseudomonadati</taxon>
        <taxon>Pseudomonadota</taxon>
        <taxon>Alphaproteobacteria</taxon>
        <taxon>Hyphomicrobiales</taxon>
        <taxon>Chelatococcaceae</taxon>
        <taxon>Chelatococcus</taxon>
    </lineage>
</organism>
<evidence type="ECO:0000313" key="8">
    <source>
        <dbReference type="EMBL" id="MDJ1157938.1"/>
    </source>
</evidence>
<keyword evidence="6 7" id="KW-0472">Membrane</keyword>
<evidence type="ECO:0000256" key="6">
    <source>
        <dbReference type="ARBA" id="ARBA00023136"/>
    </source>
</evidence>
<keyword evidence="4 7" id="KW-0812">Transmembrane</keyword>
<name>A0ABT7AEY4_9HYPH</name>
<keyword evidence="9" id="KW-1185">Reference proteome</keyword>
<feature type="transmembrane region" description="Helical" evidence="7">
    <location>
        <begin position="85"/>
        <end position="107"/>
    </location>
</feature>
<gene>
    <name evidence="8" type="ORF">QNA08_06785</name>
</gene>
<dbReference type="PANTHER" id="PTHR33452">
    <property type="entry name" value="OXIDOREDUCTASE CATD-RELATED"/>
    <property type="match status" value="1"/>
</dbReference>
<evidence type="ECO:0000256" key="2">
    <source>
        <dbReference type="ARBA" id="ARBA00006679"/>
    </source>
</evidence>